<comment type="caution">
    <text evidence="1">The sequence shown here is derived from an EMBL/GenBank/DDBJ whole genome shotgun (WGS) entry which is preliminary data.</text>
</comment>
<proteinExistence type="predicted"/>
<accession>A0A125U049</accession>
<sequence length="184" mass="20498">MIVFEDAAAFERWILAHPEAKGVWAKIAKKGQTVASMSNDQAIEVALCTGWIDGQRRGFDDCYFLQRYTPRRPKGLWSKINIGKVERLTAEGRMREGGLREVAAAKADGRWDAAYDPASTAEIPDDLAAALAAQPEACAFFEQIDRTNRYAVLWRVMTAKTPKTRASRIEKLVAMLARGEKVHG</sequence>
<dbReference type="Proteomes" id="UP000023435">
    <property type="component" value="Unassembled WGS sequence"/>
</dbReference>
<organism evidence="1 2">
    <name type="scientific">Lysobacter capsici AZ78</name>
    <dbReference type="NCBI Taxonomy" id="1444315"/>
    <lineage>
        <taxon>Bacteria</taxon>
        <taxon>Pseudomonadati</taxon>
        <taxon>Pseudomonadota</taxon>
        <taxon>Gammaproteobacteria</taxon>
        <taxon>Lysobacterales</taxon>
        <taxon>Lysobacteraceae</taxon>
        <taxon>Lysobacter</taxon>
    </lineage>
</organism>
<dbReference type="AlphaFoldDB" id="A0A125U049"/>
<gene>
    <name evidence="1" type="ORF">AZ78_5040</name>
</gene>
<dbReference type="EMBL" id="JAJA02000002">
    <property type="protein sequence ID" value="KWS02373.1"/>
    <property type="molecule type" value="Genomic_DNA"/>
</dbReference>
<evidence type="ECO:0000313" key="1">
    <source>
        <dbReference type="EMBL" id="KWS02373.1"/>
    </source>
</evidence>
<dbReference type="Pfam" id="PF13376">
    <property type="entry name" value="OmdA"/>
    <property type="match status" value="1"/>
</dbReference>
<reference evidence="1 2" key="1">
    <citation type="journal article" date="2014" name="Genome Announc.">
        <title>Draft Genome Sequence of Lysobacter capsici AZ78, a Bacterium Antagonistic to Plant-Pathogenic Oomycetes.</title>
        <authorList>
            <person name="Puopolo G."/>
            <person name="Sonego P."/>
            <person name="Engelen K."/>
            <person name="Pertot I."/>
        </authorList>
    </citation>
    <scope>NUCLEOTIDE SEQUENCE [LARGE SCALE GENOMIC DNA]</scope>
    <source>
        <strain evidence="1 2">AZ78</strain>
    </source>
</reference>
<name>A0A125U049_9GAMM</name>
<protein>
    <submittedName>
        <fullName evidence="1">Periplasmic membrane protein</fullName>
    </submittedName>
</protein>
<keyword evidence="2" id="KW-1185">Reference proteome</keyword>
<evidence type="ECO:0000313" key="2">
    <source>
        <dbReference type="Proteomes" id="UP000023435"/>
    </source>
</evidence>